<protein>
    <submittedName>
        <fullName evidence="2">Uncharacterized protein</fullName>
    </submittedName>
</protein>
<dbReference type="EMBL" id="VJMJ01000009">
    <property type="protein sequence ID" value="KAF0744320.1"/>
    <property type="molecule type" value="Genomic_DNA"/>
</dbReference>
<keyword evidence="3" id="KW-1185">Reference proteome</keyword>
<gene>
    <name evidence="2" type="ORF">Ae201684_000808</name>
</gene>
<comment type="caution">
    <text evidence="2">The sequence shown here is derived from an EMBL/GenBank/DDBJ whole genome shotgun (WGS) entry which is preliminary data.</text>
</comment>
<organism evidence="2 3">
    <name type="scientific">Aphanomyces euteiches</name>
    <dbReference type="NCBI Taxonomy" id="100861"/>
    <lineage>
        <taxon>Eukaryota</taxon>
        <taxon>Sar</taxon>
        <taxon>Stramenopiles</taxon>
        <taxon>Oomycota</taxon>
        <taxon>Saprolegniomycetes</taxon>
        <taxon>Saprolegniales</taxon>
        <taxon>Verrucalvaceae</taxon>
        <taxon>Aphanomyces</taxon>
    </lineage>
</organism>
<dbReference type="Proteomes" id="UP000481153">
    <property type="component" value="Unassembled WGS sequence"/>
</dbReference>
<evidence type="ECO:0000256" key="1">
    <source>
        <dbReference type="SAM" id="MobiDB-lite"/>
    </source>
</evidence>
<proteinExistence type="predicted"/>
<evidence type="ECO:0000313" key="3">
    <source>
        <dbReference type="Proteomes" id="UP000481153"/>
    </source>
</evidence>
<dbReference type="AlphaFoldDB" id="A0A6G0XUI4"/>
<reference evidence="2 3" key="1">
    <citation type="submission" date="2019-07" db="EMBL/GenBank/DDBJ databases">
        <title>Genomics analysis of Aphanomyces spp. identifies a new class of oomycete effector associated with host adaptation.</title>
        <authorList>
            <person name="Gaulin E."/>
        </authorList>
    </citation>
    <scope>NUCLEOTIDE SEQUENCE [LARGE SCALE GENOMIC DNA]</scope>
    <source>
        <strain evidence="2 3">ATCC 201684</strain>
    </source>
</reference>
<sequence>MQLTAAERLHLEEITTEQEELLSRLLRLEPDIRRFDDVPEDLPYEEAKRKVEDISKRMGDTASADVTHPDPAIQSALREEYFKLEQDMAKYNGALMRSDKYKADEERREREWEDENREENEKALKAIRRMMPVDVKIMSQAELQAAVTSTGVKMPGEVALKFKRTNVLELLREDPKEVQGMHPSLLESLSATGLTLTERRALHFHLAEVSEVWKSQQEEELAGRKYAWYKNLKDALKATVGAYTRHVAQYGPPGNHPYVTCEDPSVGCPLLGKECPLRADMTPAYALDLGYPADAVYAKLSVAEPDAGCDAALAELEHFMAAENDGASQERRSSILAAIQLRRQNNGEEDDGGQRPNPMGSGGRALMAVTQARKALDDFGSHARAANPLAAAVAAHKKVE</sequence>
<accession>A0A6G0XUI4</accession>
<feature type="region of interest" description="Disordered" evidence="1">
    <location>
        <begin position="343"/>
        <end position="364"/>
    </location>
</feature>
<name>A0A6G0XUI4_9STRA</name>
<dbReference type="VEuPathDB" id="FungiDB:AeMF1_018832"/>
<evidence type="ECO:0000313" key="2">
    <source>
        <dbReference type="EMBL" id="KAF0744320.1"/>
    </source>
</evidence>